<feature type="region of interest" description="Disordered" evidence="1">
    <location>
        <begin position="1"/>
        <end position="51"/>
    </location>
</feature>
<sequence>VDFNVSGMFSMPAPLPNNVNHLTPPDYDSGTIERKRPGSMVGPDGELPRRD</sequence>
<reference evidence="2 3" key="1">
    <citation type="submission" date="2024-05" db="EMBL/GenBank/DDBJ databases">
        <title>Genome sequencing and assembly of Indian major carp, Cirrhinus mrigala (Hamilton, 1822).</title>
        <authorList>
            <person name="Mohindra V."/>
            <person name="Chowdhury L.M."/>
            <person name="Lal K."/>
            <person name="Jena J.K."/>
        </authorList>
    </citation>
    <scope>NUCLEOTIDE SEQUENCE [LARGE SCALE GENOMIC DNA]</scope>
    <source>
        <strain evidence="2">CM1030</strain>
        <tissue evidence="2">Blood</tissue>
    </source>
</reference>
<dbReference type="Proteomes" id="UP001529510">
    <property type="component" value="Unassembled WGS sequence"/>
</dbReference>
<protein>
    <submittedName>
        <fullName evidence="2">Uncharacterized protein</fullName>
    </submittedName>
</protein>
<evidence type="ECO:0000313" key="3">
    <source>
        <dbReference type="Proteomes" id="UP001529510"/>
    </source>
</evidence>
<name>A0ABD0Q094_CIRMR</name>
<comment type="caution">
    <text evidence="2">The sequence shown here is derived from an EMBL/GenBank/DDBJ whole genome shotgun (WGS) entry which is preliminary data.</text>
</comment>
<feature type="non-terminal residue" evidence="2">
    <location>
        <position position="51"/>
    </location>
</feature>
<dbReference type="EMBL" id="JAMKFB020000012">
    <property type="protein sequence ID" value="KAL0179672.1"/>
    <property type="molecule type" value="Genomic_DNA"/>
</dbReference>
<accession>A0ABD0Q094</accession>
<evidence type="ECO:0000313" key="2">
    <source>
        <dbReference type="EMBL" id="KAL0179672.1"/>
    </source>
</evidence>
<evidence type="ECO:0000256" key="1">
    <source>
        <dbReference type="SAM" id="MobiDB-lite"/>
    </source>
</evidence>
<organism evidence="2 3">
    <name type="scientific">Cirrhinus mrigala</name>
    <name type="common">Mrigala</name>
    <dbReference type="NCBI Taxonomy" id="683832"/>
    <lineage>
        <taxon>Eukaryota</taxon>
        <taxon>Metazoa</taxon>
        <taxon>Chordata</taxon>
        <taxon>Craniata</taxon>
        <taxon>Vertebrata</taxon>
        <taxon>Euteleostomi</taxon>
        <taxon>Actinopterygii</taxon>
        <taxon>Neopterygii</taxon>
        <taxon>Teleostei</taxon>
        <taxon>Ostariophysi</taxon>
        <taxon>Cypriniformes</taxon>
        <taxon>Cyprinidae</taxon>
        <taxon>Labeoninae</taxon>
        <taxon>Labeonini</taxon>
        <taxon>Cirrhinus</taxon>
    </lineage>
</organism>
<gene>
    <name evidence="2" type="ORF">M9458_025114</name>
</gene>
<proteinExistence type="predicted"/>
<dbReference type="AlphaFoldDB" id="A0ABD0Q094"/>
<keyword evidence="3" id="KW-1185">Reference proteome</keyword>
<feature type="non-terminal residue" evidence="2">
    <location>
        <position position="1"/>
    </location>
</feature>